<evidence type="ECO:0000313" key="2">
    <source>
        <dbReference type="Proteomes" id="UP001311915"/>
    </source>
</evidence>
<keyword evidence="2" id="KW-1185">Reference proteome</keyword>
<gene>
    <name evidence="1" type="ORF">R3W88_019174</name>
</gene>
<protein>
    <submittedName>
        <fullName evidence="1">Uncharacterized protein</fullName>
    </submittedName>
</protein>
<reference evidence="1 2" key="1">
    <citation type="submission" date="2023-10" db="EMBL/GenBank/DDBJ databases">
        <title>Genome-Wide Identification Analysis in wild type Solanum Pinnatisectum Reveals Some Genes Defensing Phytophthora Infestans.</title>
        <authorList>
            <person name="Sun C."/>
        </authorList>
    </citation>
    <scope>NUCLEOTIDE SEQUENCE [LARGE SCALE GENOMIC DNA]</scope>
    <source>
        <strain evidence="1">LQN</strain>
        <tissue evidence="1">Leaf</tissue>
    </source>
</reference>
<name>A0AAV9KJL0_9SOLN</name>
<dbReference type="InterPro" id="IPR036691">
    <property type="entry name" value="Endo/exonu/phosph_ase_sf"/>
</dbReference>
<dbReference type="PANTHER" id="PTHR33710:SF81">
    <property type="entry name" value="ENDONUCLEASE_EXONUCLEASE_PHOSPHATASE DOMAIN-CONTAINING PROTEIN"/>
    <property type="match status" value="1"/>
</dbReference>
<evidence type="ECO:0000313" key="1">
    <source>
        <dbReference type="EMBL" id="KAK4713267.1"/>
    </source>
</evidence>
<sequence>MVEIREVRICVGSYGLQELKFTGAFFTWCNKQNRDIRVYNRIDRVLVNSDWNTMLPASEVHFMNEGLFDHGVTPGCDRKLAKECILKKQIIYQYLQQKSKIKWLQEGDQNTKFYHNFLKARRNANRIFTIKDKQGKFLTNTKEINKEFIDYYNELLGKAHEEWKHANSGIIKRGLVVTEEQ</sequence>
<dbReference type="EMBL" id="JAWPEI010000010">
    <property type="protein sequence ID" value="KAK4713267.1"/>
    <property type="molecule type" value="Genomic_DNA"/>
</dbReference>
<proteinExistence type="predicted"/>
<accession>A0AAV9KJL0</accession>
<dbReference type="SUPFAM" id="SSF56219">
    <property type="entry name" value="DNase I-like"/>
    <property type="match status" value="1"/>
</dbReference>
<comment type="caution">
    <text evidence="1">The sequence shown here is derived from an EMBL/GenBank/DDBJ whole genome shotgun (WGS) entry which is preliminary data.</text>
</comment>
<organism evidence="1 2">
    <name type="scientific">Solanum pinnatisectum</name>
    <name type="common">tansyleaf nightshade</name>
    <dbReference type="NCBI Taxonomy" id="50273"/>
    <lineage>
        <taxon>Eukaryota</taxon>
        <taxon>Viridiplantae</taxon>
        <taxon>Streptophyta</taxon>
        <taxon>Embryophyta</taxon>
        <taxon>Tracheophyta</taxon>
        <taxon>Spermatophyta</taxon>
        <taxon>Magnoliopsida</taxon>
        <taxon>eudicotyledons</taxon>
        <taxon>Gunneridae</taxon>
        <taxon>Pentapetalae</taxon>
        <taxon>asterids</taxon>
        <taxon>lamiids</taxon>
        <taxon>Solanales</taxon>
        <taxon>Solanaceae</taxon>
        <taxon>Solanoideae</taxon>
        <taxon>Solaneae</taxon>
        <taxon>Solanum</taxon>
    </lineage>
</organism>
<dbReference type="Proteomes" id="UP001311915">
    <property type="component" value="Unassembled WGS sequence"/>
</dbReference>
<dbReference type="PANTHER" id="PTHR33710">
    <property type="entry name" value="BNAC02G09200D PROTEIN"/>
    <property type="match status" value="1"/>
</dbReference>
<dbReference type="AlphaFoldDB" id="A0AAV9KJL0"/>